<keyword evidence="2" id="KW-1185">Reference proteome</keyword>
<evidence type="ECO:0000313" key="2">
    <source>
        <dbReference type="Proteomes" id="UP001642260"/>
    </source>
</evidence>
<protein>
    <submittedName>
        <fullName evidence="1">Uncharacterized protein</fullName>
    </submittedName>
</protein>
<dbReference type="AlphaFoldDB" id="A0ABC8ISU6"/>
<accession>A0ABC8ISU6</accession>
<reference evidence="1 2" key="1">
    <citation type="submission" date="2022-03" db="EMBL/GenBank/DDBJ databases">
        <authorList>
            <person name="Macdonald S."/>
            <person name="Ahmed S."/>
            <person name="Newling K."/>
        </authorList>
    </citation>
    <scope>NUCLEOTIDE SEQUENCE [LARGE SCALE GENOMIC DNA]</scope>
</reference>
<evidence type="ECO:0000313" key="1">
    <source>
        <dbReference type="EMBL" id="CAH8298374.1"/>
    </source>
</evidence>
<gene>
    <name evidence="1" type="ORF">ERUC_LOCUS2354</name>
</gene>
<proteinExistence type="predicted"/>
<name>A0ABC8ISU6_ERUVS</name>
<dbReference type="EMBL" id="CAKOAT010052821">
    <property type="protein sequence ID" value="CAH8298374.1"/>
    <property type="molecule type" value="Genomic_DNA"/>
</dbReference>
<comment type="caution">
    <text evidence="1">The sequence shown here is derived from an EMBL/GenBank/DDBJ whole genome shotgun (WGS) entry which is preliminary data.</text>
</comment>
<organism evidence="1 2">
    <name type="scientific">Eruca vesicaria subsp. sativa</name>
    <name type="common">Garden rocket</name>
    <name type="synonym">Eruca sativa</name>
    <dbReference type="NCBI Taxonomy" id="29727"/>
    <lineage>
        <taxon>Eukaryota</taxon>
        <taxon>Viridiplantae</taxon>
        <taxon>Streptophyta</taxon>
        <taxon>Embryophyta</taxon>
        <taxon>Tracheophyta</taxon>
        <taxon>Spermatophyta</taxon>
        <taxon>Magnoliopsida</taxon>
        <taxon>eudicotyledons</taxon>
        <taxon>Gunneridae</taxon>
        <taxon>Pentapetalae</taxon>
        <taxon>rosids</taxon>
        <taxon>malvids</taxon>
        <taxon>Brassicales</taxon>
        <taxon>Brassicaceae</taxon>
        <taxon>Brassiceae</taxon>
        <taxon>Eruca</taxon>
    </lineage>
</organism>
<dbReference type="Proteomes" id="UP001642260">
    <property type="component" value="Unassembled WGS sequence"/>
</dbReference>
<sequence>MEMRFLFPKRNQNRKRSKWYETFTKSRFQNCEVWKRNGNTRFIGESVKVIDRNLTLYIFLFEL</sequence>